<accession>A0A1T5DLB0</accession>
<proteinExistence type="predicted"/>
<evidence type="ECO:0000313" key="1">
    <source>
        <dbReference type="EMBL" id="SKB72495.1"/>
    </source>
</evidence>
<protein>
    <submittedName>
        <fullName evidence="1">Uncharacterized protein</fullName>
    </submittedName>
</protein>
<dbReference type="Proteomes" id="UP000189818">
    <property type="component" value="Unassembled WGS sequence"/>
</dbReference>
<dbReference type="STRING" id="439228.SAMN06295920_105271"/>
<evidence type="ECO:0000313" key="2">
    <source>
        <dbReference type="Proteomes" id="UP000189818"/>
    </source>
</evidence>
<organism evidence="1 2">
    <name type="scientific">Rhizorhabdus histidinilytica</name>
    <dbReference type="NCBI Taxonomy" id="439228"/>
    <lineage>
        <taxon>Bacteria</taxon>
        <taxon>Pseudomonadati</taxon>
        <taxon>Pseudomonadota</taxon>
        <taxon>Alphaproteobacteria</taxon>
        <taxon>Sphingomonadales</taxon>
        <taxon>Sphingomonadaceae</taxon>
        <taxon>Rhizorhabdus</taxon>
    </lineage>
</organism>
<dbReference type="InterPro" id="IPR019734">
    <property type="entry name" value="TPR_rpt"/>
</dbReference>
<gene>
    <name evidence="1" type="ORF">SAMN06295920_105271</name>
</gene>
<dbReference type="OrthoDB" id="7566477at2"/>
<keyword evidence="2" id="KW-1185">Reference proteome</keyword>
<dbReference type="AlphaFoldDB" id="A0A1T5DLB0"/>
<name>A0A1T5DLB0_9SPHN</name>
<dbReference type="SMART" id="SM00028">
    <property type="entry name" value="TPR"/>
    <property type="match status" value="4"/>
</dbReference>
<reference evidence="2" key="1">
    <citation type="submission" date="2017-02" db="EMBL/GenBank/DDBJ databases">
        <authorList>
            <person name="Varghese N."/>
            <person name="Submissions S."/>
        </authorList>
    </citation>
    <scope>NUCLEOTIDE SEQUENCE [LARGE SCALE GENOMIC DNA]</scope>
    <source>
        <strain evidence="2">UM2</strain>
    </source>
</reference>
<dbReference type="Gene3D" id="1.25.40.10">
    <property type="entry name" value="Tetratricopeptide repeat domain"/>
    <property type="match status" value="1"/>
</dbReference>
<dbReference type="SUPFAM" id="SSF48452">
    <property type="entry name" value="TPR-like"/>
    <property type="match status" value="1"/>
</dbReference>
<sequence length="253" mass="25390">MLSLLIAAAVAAAPPAAPPNQEAHSVRGRKCAALADSNPTAAVDEAQAWAAAGGGMAARQCLGIAQSALGQWPAATATFEGAAKEAQIAMDPMAVVLWMQAGNAALAGDDPARARTAFDRALALPGLSDEMKGEVHLDRARAGVAVNDLPGAKADLAEATRLVPRDALGWLLSANLARRMKDLPLAFSAIRQAATLSPDDPSIAYEAGNIAAASGNMADAKAAWTRAATAAPDSNAGKAAALALKGGEGASPQ</sequence>
<dbReference type="RefSeq" id="WP_079648630.1">
    <property type="nucleotide sequence ID" value="NZ_FUYM01000005.1"/>
</dbReference>
<dbReference type="InterPro" id="IPR011990">
    <property type="entry name" value="TPR-like_helical_dom_sf"/>
</dbReference>
<dbReference type="EMBL" id="FUYM01000005">
    <property type="protein sequence ID" value="SKB72495.1"/>
    <property type="molecule type" value="Genomic_DNA"/>
</dbReference>